<gene>
    <name evidence="14" type="ORF">BJZ21_002828</name>
</gene>
<dbReference type="EC" id="2.7.13.3" evidence="3"/>
<evidence type="ECO:0000256" key="9">
    <source>
        <dbReference type="ARBA" id="ARBA00023012"/>
    </source>
</evidence>
<organism evidence="14 15">
    <name type="scientific">Nocardioides panaciterrulae</name>
    <dbReference type="NCBI Taxonomy" id="661492"/>
    <lineage>
        <taxon>Bacteria</taxon>
        <taxon>Bacillati</taxon>
        <taxon>Actinomycetota</taxon>
        <taxon>Actinomycetes</taxon>
        <taxon>Propionibacteriales</taxon>
        <taxon>Nocardioidaceae</taxon>
        <taxon>Nocardioides</taxon>
    </lineage>
</organism>
<evidence type="ECO:0000256" key="2">
    <source>
        <dbReference type="ARBA" id="ARBA00004236"/>
    </source>
</evidence>
<feature type="transmembrane region" description="Helical" evidence="11">
    <location>
        <begin position="7"/>
        <end position="27"/>
    </location>
</feature>
<dbReference type="InterPro" id="IPR050428">
    <property type="entry name" value="TCS_sensor_his_kinase"/>
</dbReference>
<dbReference type="AlphaFoldDB" id="A0A7Y9JBA2"/>
<keyword evidence="5" id="KW-0808">Transferase</keyword>
<keyword evidence="15" id="KW-1185">Reference proteome</keyword>
<dbReference type="InterPro" id="IPR004358">
    <property type="entry name" value="Sig_transdc_His_kin-like_C"/>
</dbReference>
<dbReference type="RefSeq" id="WP_179664340.1">
    <property type="nucleotide sequence ID" value="NZ_JACCBG010000001.1"/>
</dbReference>
<evidence type="ECO:0000256" key="7">
    <source>
        <dbReference type="ARBA" id="ARBA00022777"/>
    </source>
</evidence>
<keyword evidence="8 11" id="KW-1133">Transmembrane helix</keyword>
<evidence type="ECO:0000256" key="8">
    <source>
        <dbReference type="ARBA" id="ARBA00022989"/>
    </source>
</evidence>
<comment type="subcellular location">
    <subcellularLocation>
        <location evidence="2">Cell membrane</location>
    </subcellularLocation>
</comment>
<dbReference type="InterPro" id="IPR003660">
    <property type="entry name" value="HAMP_dom"/>
</dbReference>
<dbReference type="InterPro" id="IPR003594">
    <property type="entry name" value="HATPase_dom"/>
</dbReference>
<dbReference type="EMBL" id="JACCBG010000001">
    <property type="protein sequence ID" value="NYD42745.1"/>
    <property type="molecule type" value="Genomic_DNA"/>
</dbReference>
<dbReference type="InterPro" id="IPR005467">
    <property type="entry name" value="His_kinase_dom"/>
</dbReference>
<dbReference type="Gene3D" id="6.10.340.10">
    <property type="match status" value="1"/>
</dbReference>
<dbReference type="Pfam" id="PF02518">
    <property type="entry name" value="HATPase_c"/>
    <property type="match status" value="1"/>
</dbReference>
<feature type="domain" description="HAMP" evidence="13">
    <location>
        <begin position="174"/>
        <end position="227"/>
    </location>
</feature>
<dbReference type="SUPFAM" id="SSF55874">
    <property type="entry name" value="ATPase domain of HSP90 chaperone/DNA topoisomerase II/histidine kinase"/>
    <property type="match status" value="1"/>
</dbReference>
<evidence type="ECO:0000256" key="11">
    <source>
        <dbReference type="SAM" id="Phobius"/>
    </source>
</evidence>
<comment type="catalytic activity">
    <reaction evidence="1">
        <text>ATP + protein L-histidine = ADP + protein N-phospho-L-histidine.</text>
        <dbReference type="EC" id="2.7.13.3"/>
    </reaction>
</comment>
<evidence type="ECO:0000313" key="15">
    <source>
        <dbReference type="Proteomes" id="UP000535511"/>
    </source>
</evidence>
<evidence type="ECO:0000259" key="13">
    <source>
        <dbReference type="PROSITE" id="PS50885"/>
    </source>
</evidence>
<reference evidence="14 15" key="1">
    <citation type="submission" date="2020-07" db="EMBL/GenBank/DDBJ databases">
        <title>Sequencing the genomes of 1000 actinobacteria strains.</title>
        <authorList>
            <person name="Klenk H.-P."/>
        </authorList>
    </citation>
    <scope>NUCLEOTIDE SEQUENCE [LARGE SCALE GENOMIC DNA]</scope>
    <source>
        <strain evidence="14 15">DSM 21350</strain>
    </source>
</reference>
<dbReference type="GO" id="GO:0000155">
    <property type="term" value="F:phosphorelay sensor kinase activity"/>
    <property type="evidence" value="ECO:0007669"/>
    <property type="project" value="InterPro"/>
</dbReference>
<dbReference type="Gene3D" id="3.30.565.10">
    <property type="entry name" value="Histidine kinase-like ATPase, C-terminal domain"/>
    <property type="match status" value="1"/>
</dbReference>
<name>A0A7Y9JBA2_9ACTN</name>
<feature type="domain" description="Histidine kinase" evidence="12">
    <location>
        <begin position="235"/>
        <end position="451"/>
    </location>
</feature>
<evidence type="ECO:0000256" key="10">
    <source>
        <dbReference type="ARBA" id="ARBA00023136"/>
    </source>
</evidence>
<dbReference type="PROSITE" id="PS50885">
    <property type="entry name" value="HAMP"/>
    <property type="match status" value="1"/>
</dbReference>
<dbReference type="GO" id="GO:0005886">
    <property type="term" value="C:plasma membrane"/>
    <property type="evidence" value="ECO:0007669"/>
    <property type="project" value="UniProtKB-SubCell"/>
</dbReference>
<proteinExistence type="predicted"/>
<dbReference type="PRINTS" id="PR00344">
    <property type="entry name" value="BCTRLSENSOR"/>
</dbReference>
<accession>A0A7Y9JBA2</accession>
<evidence type="ECO:0000259" key="12">
    <source>
        <dbReference type="PROSITE" id="PS50109"/>
    </source>
</evidence>
<dbReference type="PANTHER" id="PTHR45436">
    <property type="entry name" value="SENSOR HISTIDINE KINASE YKOH"/>
    <property type="match status" value="1"/>
</dbReference>
<evidence type="ECO:0000256" key="1">
    <source>
        <dbReference type="ARBA" id="ARBA00000085"/>
    </source>
</evidence>
<dbReference type="SMART" id="SM00388">
    <property type="entry name" value="HisKA"/>
    <property type="match status" value="1"/>
</dbReference>
<dbReference type="SMART" id="SM00387">
    <property type="entry name" value="HATPase_c"/>
    <property type="match status" value="1"/>
</dbReference>
<dbReference type="PANTHER" id="PTHR45436:SF5">
    <property type="entry name" value="SENSOR HISTIDINE KINASE TRCS"/>
    <property type="match status" value="1"/>
</dbReference>
<dbReference type="InterPro" id="IPR036097">
    <property type="entry name" value="HisK_dim/P_sf"/>
</dbReference>
<keyword evidence="10 11" id="KW-0472">Membrane</keyword>
<dbReference type="CDD" id="cd00082">
    <property type="entry name" value="HisKA"/>
    <property type="match status" value="1"/>
</dbReference>
<sequence>MSIRLRLAVVFTIASAVVLGLAGWLFVSELASSQQAAIDSQLAAQLAQADRYLTPSGAATPTGRVPAPGEYVVQVIDSTGRVRGASADVGATPLLSPAEIRQAQHGRVLRTSSVEGERERVLAGPLKQHPGWVAVADVSLEALDSTLSHVVRELFIAGGILVLGAGAGAYGLARAALSPVERMRREVAALSERDAAAGVRVPHTRDEIAALATTMNLLLSRLQGALARQRALVADASHELRTPFAVLRGELELAGLPGRSRDELAAAVERAGEEAARLARLTDQLLFLARGDEERLPLQQERTDVRELLDRSADHAATRARAGGVRCQVDAPADLTADVDPDRVGEAIDNLVDNALRFAPTGTAIVIRGRAVGRDLTLEVADSGPGFPEQFLPHAFERFARPDSSRARSDGGAGLGLAIVSAIARAHGGRAAARNRPGGGAVVSLELPGAVDGAPRGDER</sequence>
<keyword evidence="6 11" id="KW-0812">Transmembrane</keyword>
<dbReference type="Gene3D" id="1.10.287.130">
    <property type="match status" value="1"/>
</dbReference>
<comment type="caution">
    <text evidence="14">The sequence shown here is derived from an EMBL/GenBank/DDBJ whole genome shotgun (WGS) entry which is preliminary data.</text>
</comment>
<dbReference type="SMART" id="SM00304">
    <property type="entry name" value="HAMP"/>
    <property type="match status" value="1"/>
</dbReference>
<keyword evidence="4" id="KW-0597">Phosphoprotein</keyword>
<evidence type="ECO:0000313" key="14">
    <source>
        <dbReference type="EMBL" id="NYD42745.1"/>
    </source>
</evidence>
<evidence type="ECO:0000256" key="6">
    <source>
        <dbReference type="ARBA" id="ARBA00022692"/>
    </source>
</evidence>
<dbReference type="Proteomes" id="UP000535511">
    <property type="component" value="Unassembled WGS sequence"/>
</dbReference>
<dbReference type="Pfam" id="PF00512">
    <property type="entry name" value="HisKA"/>
    <property type="match status" value="1"/>
</dbReference>
<evidence type="ECO:0000256" key="5">
    <source>
        <dbReference type="ARBA" id="ARBA00022679"/>
    </source>
</evidence>
<dbReference type="InterPro" id="IPR003661">
    <property type="entry name" value="HisK_dim/P_dom"/>
</dbReference>
<dbReference type="InterPro" id="IPR036890">
    <property type="entry name" value="HATPase_C_sf"/>
</dbReference>
<evidence type="ECO:0000256" key="3">
    <source>
        <dbReference type="ARBA" id="ARBA00012438"/>
    </source>
</evidence>
<protein>
    <recommendedName>
        <fullName evidence="3">histidine kinase</fullName>
        <ecNumber evidence="3">2.7.13.3</ecNumber>
    </recommendedName>
</protein>
<dbReference type="PROSITE" id="PS50109">
    <property type="entry name" value="HIS_KIN"/>
    <property type="match status" value="1"/>
</dbReference>
<keyword evidence="9" id="KW-0902">Two-component regulatory system</keyword>
<keyword evidence="7" id="KW-0418">Kinase</keyword>
<dbReference type="CDD" id="cd00075">
    <property type="entry name" value="HATPase"/>
    <property type="match status" value="1"/>
</dbReference>
<dbReference type="SUPFAM" id="SSF47384">
    <property type="entry name" value="Homodimeric domain of signal transducing histidine kinase"/>
    <property type="match status" value="1"/>
</dbReference>
<evidence type="ECO:0000256" key="4">
    <source>
        <dbReference type="ARBA" id="ARBA00022553"/>
    </source>
</evidence>